<feature type="domain" description="FAD-binding PCMH-type" evidence="6">
    <location>
        <begin position="103"/>
        <end position="269"/>
    </location>
</feature>
<dbReference type="RefSeq" id="XP_066718933.1">
    <property type="nucleotide sequence ID" value="XM_066854655.1"/>
</dbReference>
<evidence type="ECO:0000256" key="5">
    <source>
        <dbReference type="SAM" id="SignalP"/>
    </source>
</evidence>
<dbReference type="InterPro" id="IPR016166">
    <property type="entry name" value="FAD-bd_PCMH"/>
</dbReference>
<dbReference type="Pfam" id="PF01565">
    <property type="entry name" value="FAD_binding_4"/>
    <property type="match status" value="1"/>
</dbReference>
<feature type="chain" id="PRO_5045084189" evidence="5">
    <location>
        <begin position="18"/>
        <end position="534"/>
    </location>
</feature>
<evidence type="ECO:0000256" key="3">
    <source>
        <dbReference type="ARBA" id="ARBA00022827"/>
    </source>
</evidence>
<protein>
    <submittedName>
        <fullName evidence="7">FAD binding domain protein</fullName>
    </submittedName>
</protein>
<proteinExistence type="inferred from homology"/>
<gene>
    <name evidence="7" type="ORF">PG994_003246</name>
</gene>
<organism evidence="7 8">
    <name type="scientific">Apiospora phragmitis</name>
    <dbReference type="NCBI Taxonomy" id="2905665"/>
    <lineage>
        <taxon>Eukaryota</taxon>
        <taxon>Fungi</taxon>
        <taxon>Dikarya</taxon>
        <taxon>Ascomycota</taxon>
        <taxon>Pezizomycotina</taxon>
        <taxon>Sordariomycetes</taxon>
        <taxon>Xylariomycetidae</taxon>
        <taxon>Amphisphaeriales</taxon>
        <taxon>Apiosporaceae</taxon>
        <taxon>Apiospora</taxon>
    </lineage>
</organism>
<feature type="signal peptide" evidence="5">
    <location>
        <begin position="1"/>
        <end position="17"/>
    </location>
</feature>
<name>A0ABR1VXM0_9PEZI</name>
<dbReference type="EMBL" id="JAQQWL010000004">
    <property type="protein sequence ID" value="KAK8075974.1"/>
    <property type="molecule type" value="Genomic_DNA"/>
</dbReference>
<evidence type="ECO:0000313" key="7">
    <source>
        <dbReference type="EMBL" id="KAK8075974.1"/>
    </source>
</evidence>
<evidence type="ECO:0000313" key="8">
    <source>
        <dbReference type="Proteomes" id="UP001480595"/>
    </source>
</evidence>
<dbReference type="SUPFAM" id="SSF56176">
    <property type="entry name" value="FAD-binding/transporter-associated domain-like"/>
    <property type="match status" value="1"/>
</dbReference>
<sequence length="534" mass="56690">MHLPSSFSASLCSLAVAQPGAFEPADFNVTEALRELAIYVEEIPSLESFREGPPMGRQGADDEGQACQAAASLQSVYGGGAVYTQGEAGYSNFTGSYWSDAQQHVSPSCIFKPSRVSDVSAVVLLSRLTQCPCAAKSGGRRCSIEAGITISFANLNGISLNSDKIIASIGPGNVWGHIYEALVKSDLTVIGGRLFNIGVGGLTTGGGISYFSPRYGWACDNVESFDVVTASGMMVRASAQQFPDLYSALRGGSNNFGLVVNFHLRTLPLPRAGSGAEDVHGPQLRGLDEAFAYAAANAAQDVDAGLYLVYLHAKGKNLGLPVLIHADAVHGAASPVWAGFDNITAAGDTTKTRVLVEWTAETMHDSPDGRRQLFYTLSTKADVDLATFARARFFATVADIADVPGIGPNLMYQAIGMPQLEQMRKDGGNALVLEDAAAAVSEGGGPVYIMLLAASWAHAEDNGRTLRHGLFAGYVYMNYASEYQDVVGSYGGANKARLKRIAAKYDPAQVFQRLQPGYFKLDRAPTPGTAYYNI</sequence>
<keyword evidence="3" id="KW-0274">FAD</keyword>
<accession>A0ABR1VXM0</accession>
<dbReference type="InterPro" id="IPR050416">
    <property type="entry name" value="FAD-linked_Oxidoreductase"/>
</dbReference>
<keyword evidence="4" id="KW-0560">Oxidoreductase</keyword>
<dbReference type="InterPro" id="IPR016169">
    <property type="entry name" value="FAD-bd_PCMH_sub2"/>
</dbReference>
<dbReference type="InterPro" id="IPR006094">
    <property type="entry name" value="Oxid_FAD_bind_N"/>
</dbReference>
<evidence type="ECO:0000256" key="4">
    <source>
        <dbReference type="ARBA" id="ARBA00023002"/>
    </source>
</evidence>
<dbReference type="InterPro" id="IPR012951">
    <property type="entry name" value="BBE"/>
</dbReference>
<evidence type="ECO:0000256" key="2">
    <source>
        <dbReference type="ARBA" id="ARBA00022630"/>
    </source>
</evidence>
<evidence type="ECO:0000259" key="6">
    <source>
        <dbReference type="PROSITE" id="PS51387"/>
    </source>
</evidence>
<keyword evidence="8" id="KW-1185">Reference proteome</keyword>
<reference evidence="7 8" key="1">
    <citation type="submission" date="2023-01" db="EMBL/GenBank/DDBJ databases">
        <title>Analysis of 21 Apiospora genomes using comparative genomics revels a genus with tremendous synthesis potential of carbohydrate active enzymes and secondary metabolites.</title>
        <authorList>
            <person name="Sorensen T."/>
        </authorList>
    </citation>
    <scope>NUCLEOTIDE SEQUENCE [LARGE SCALE GENOMIC DNA]</scope>
    <source>
        <strain evidence="7 8">CBS 135458</strain>
    </source>
</reference>
<keyword evidence="2" id="KW-0285">Flavoprotein</keyword>
<dbReference type="Proteomes" id="UP001480595">
    <property type="component" value="Unassembled WGS sequence"/>
</dbReference>
<dbReference type="PANTHER" id="PTHR42973">
    <property type="entry name" value="BINDING OXIDOREDUCTASE, PUTATIVE (AFU_ORTHOLOGUE AFUA_1G17690)-RELATED"/>
    <property type="match status" value="1"/>
</dbReference>
<comment type="caution">
    <text evidence="7">The sequence shown here is derived from an EMBL/GenBank/DDBJ whole genome shotgun (WGS) entry which is preliminary data.</text>
</comment>
<dbReference type="Gene3D" id="3.30.465.10">
    <property type="match status" value="1"/>
</dbReference>
<dbReference type="PROSITE" id="PS51387">
    <property type="entry name" value="FAD_PCMH"/>
    <property type="match status" value="1"/>
</dbReference>
<evidence type="ECO:0000256" key="1">
    <source>
        <dbReference type="ARBA" id="ARBA00005466"/>
    </source>
</evidence>
<comment type="similarity">
    <text evidence="1">Belongs to the oxygen-dependent FAD-linked oxidoreductase family.</text>
</comment>
<keyword evidence="5" id="KW-0732">Signal</keyword>
<dbReference type="Pfam" id="PF08031">
    <property type="entry name" value="BBE"/>
    <property type="match status" value="1"/>
</dbReference>
<dbReference type="PANTHER" id="PTHR42973:SF34">
    <property type="entry name" value="FAD BINDING DOMAIN PROTEIN (AFU_ORTHOLOGUE AFUA_3G02770)"/>
    <property type="match status" value="1"/>
</dbReference>
<dbReference type="GeneID" id="92087718"/>
<dbReference type="InterPro" id="IPR036318">
    <property type="entry name" value="FAD-bd_PCMH-like_sf"/>
</dbReference>